<feature type="transmembrane region" description="Helical" evidence="7">
    <location>
        <begin position="210"/>
        <end position="232"/>
    </location>
</feature>
<feature type="transmembrane region" description="Helical" evidence="7">
    <location>
        <begin position="182"/>
        <end position="204"/>
    </location>
</feature>
<feature type="transmembrane region" description="Helical" evidence="7">
    <location>
        <begin position="308"/>
        <end position="330"/>
    </location>
</feature>
<feature type="transmembrane region" description="Helical" evidence="7">
    <location>
        <begin position="244"/>
        <end position="267"/>
    </location>
</feature>
<reference evidence="8" key="1">
    <citation type="journal article" date="2021" name="PeerJ">
        <title>Extensive microbial diversity within the chicken gut microbiome revealed by metagenomics and culture.</title>
        <authorList>
            <person name="Gilroy R."/>
            <person name="Ravi A."/>
            <person name="Getino M."/>
            <person name="Pursley I."/>
            <person name="Horton D.L."/>
            <person name="Alikhan N.F."/>
            <person name="Baker D."/>
            <person name="Gharbi K."/>
            <person name="Hall N."/>
            <person name="Watson M."/>
            <person name="Adriaenssens E.M."/>
            <person name="Foster-Nyarko E."/>
            <person name="Jarju S."/>
            <person name="Secka A."/>
            <person name="Antonio M."/>
            <person name="Oren A."/>
            <person name="Chaudhuri R.R."/>
            <person name="La Ragione R."/>
            <person name="Hildebrand F."/>
            <person name="Pallen M.J."/>
        </authorList>
    </citation>
    <scope>NUCLEOTIDE SEQUENCE</scope>
    <source>
        <strain evidence="8">ChiHjej10B9-4811</strain>
    </source>
</reference>
<reference evidence="8" key="2">
    <citation type="submission" date="2021-04" db="EMBL/GenBank/DDBJ databases">
        <authorList>
            <person name="Gilroy R."/>
        </authorList>
    </citation>
    <scope>NUCLEOTIDE SEQUENCE</scope>
    <source>
        <strain evidence="8">ChiHjej10B9-4811</strain>
    </source>
</reference>
<feature type="transmembrane region" description="Helical" evidence="7">
    <location>
        <begin position="65"/>
        <end position="83"/>
    </location>
</feature>
<sequence length="331" mass="32883">MKRLGPLLPGLALSAGAAAVAYLLSTLLPGLSAMLVAILLGVTLANTVTLPARFSPGVTFTAKKLLRVGIVLLGLQVALGDIAALGAPLILVVAVTVVTGLLGTIALGRLLGVSSYLTYLVACGFSICGAAAVAGASGALDPTGEKEEETVTAVALVVLCGTSMIGLVPLAAYLLNLDSATAGTWAGASIHEVAQVVAVGGMIGGGALTAAVLVKLARVLMLAPVIAVLGWVRRRELQDGGGASSLPPLVPLFVAGFIAMVLVRSFVPLPDAVLTAGSTAQTALLAAAMFALGCAVDVRKLLRVGSRPLILAALSTILVAGVSLAGITFIA</sequence>
<comment type="similarity">
    <text evidence="2">Belongs to the UPF0324 family.</text>
</comment>
<dbReference type="PANTHER" id="PTHR30106:SF2">
    <property type="entry name" value="UPF0324 INNER MEMBRANE PROTEIN YEIH"/>
    <property type="match status" value="1"/>
</dbReference>
<dbReference type="PANTHER" id="PTHR30106">
    <property type="entry name" value="INNER MEMBRANE PROTEIN YEIH-RELATED"/>
    <property type="match status" value="1"/>
</dbReference>
<dbReference type="AlphaFoldDB" id="A0A9D2UGJ8"/>
<evidence type="ECO:0000256" key="2">
    <source>
        <dbReference type="ARBA" id="ARBA00007977"/>
    </source>
</evidence>
<keyword evidence="6 7" id="KW-0472">Membrane</keyword>
<dbReference type="GO" id="GO:0005886">
    <property type="term" value="C:plasma membrane"/>
    <property type="evidence" value="ECO:0007669"/>
    <property type="project" value="UniProtKB-SubCell"/>
</dbReference>
<feature type="transmembrane region" description="Helical" evidence="7">
    <location>
        <begin position="152"/>
        <end position="175"/>
    </location>
</feature>
<dbReference type="Proteomes" id="UP000823908">
    <property type="component" value="Unassembled WGS sequence"/>
</dbReference>
<evidence type="ECO:0000256" key="4">
    <source>
        <dbReference type="ARBA" id="ARBA00022692"/>
    </source>
</evidence>
<name>A0A9D2UGJ8_9MICC</name>
<gene>
    <name evidence="8" type="ORF">H9908_09330</name>
</gene>
<comment type="subcellular location">
    <subcellularLocation>
        <location evidence="1">Cell membrane</location>
        <topology evidence="1">Multi-pass membrane protein</topology>
    </subcellularLocation>
</comment>
<evidence type="ECO:0000313" key="8">
    <source>
        <dbReference type="EMBL" id="HJD52048.1"/>
    </source>
</evidence>
<feature type="transmembrane region" description="Helical" evidence="7">
    <location>
        <begin position="89"/>
        <end position="107"/>
    </location>
</feature>
<keyword evidence="4 7" id="KW-0812">Transmembrane</keyword>
<keyword evidence="5 7" id="KW-1133">Transmembrane helix</keyword>
<feature type="transmembrane region" description="Helical" evidence="7">
    <location>
        <begin position="119"/>
        <end position="140"/>
    </location>
</feature>
<accession>A0A9D2UGJ8</accession>
<dbReference type="Pfam" id="PF03601">
    <property type="entry name" value="Cons_hypoth698"/>
    <property type="match status" value="1"/>
</dbReference>
<evidence type="ECO:0000256" key="7">
    <source>
        <dbReference type="SAM" id="Phobius"/>
    </source>
</evidence>
<feature type="transmembrane region" description="Helical" evidence="7">
    <location>
        <begin position="27"/>
        <end position="45"/>
    </location>
</feature>
<protein>
    <submittedName>
        <fullName evidence="8">Sulfate exporter family transporter</fullName>
    </submittedName>
</protein>
<comment type="caution">
    <text evidence="8">The sequence shown here is derived from an EMBL/GenBank/DDBJ whole genome shotgun (WGS) entry which is preliminary data.</text>
</comment>
<keyword evidence="3" id="KW-1003">Cell membrane</keyword>
<feature type="transmembrane region" description="Helical" evidence="7">
    <location>
        <begin position="273"/>
        <end position="296"/>
    </location>
</feature>
<dbReference type="InterPro" id="IPR018383">
    <property type="entry name" value="UPF0324_pro"/>
</dbReference>
<dbReference type="EMBL" id="DWUS01000210">
    <property type="protein sequence ID" value="HJD52048.1"/>
    <property type="molecule type" value="Genomic_DNA"/>
</dbReference>
<evidence type="ECO:0000313" key="9">
    <source>
        <dbReference type="Proteomes" id="UP000823908"/>
    </source>
</evidence>
<evidence type="ECO:0000256" key="6">
    <source>
        <dbReference type="ARBA" id="ARBA00023136"/>
    </source>
</evidence>
<evidence type="ECO:0000256" key="5">
    <source>
        <dbReference type="ARBA" id="ARBA00022989"/>
    </source>
</evidence>
<evidence type="ECO:0000256" key="3">
    <source>
        <dbReference type="ARBA" id="ARBA00022475"/>
    </source>
</evidence>
<evidence type="ECO:0000256" key="1">
    <source>
        <dbReference type="ARBA" id="ARBA00004651"/>
    </source>
</evidence>
<organism evidence="8 9">
    <name type="scientific">Candidatus Rothia avistercoris</name>
    <dbReference type="NCBI Taxonomy" id="2840479"/>
    <lineage>
        <taxon>Bacteria</taxon>
        <taxon>Bacillati</taxon>
        <taxon>Actinomycetota</taxon>
        <taxon>Actinomycetes</taxon>
        <taxon>Micrococcales</taxon>
        <taxon>Micrococcaceae</taxon>
        <taxon>Rothia</taxon>
    </lineage>
</organism>
<proteinExistence type="inferred from homology"/>